<keyword evidence="6 7" id="KW-0472">Membrane</keyword>
<proteinExistence type="inferred from homology"/>
<organism evidence="8 9">
    <name type="scientific">Microbacterium marinilacus</name>
    <dbReference type="NCBI Taxonomy" id="415209"/>
    <lineage>
        <taxon>Bacteria</taxon>
        <taxon>Bacillati</taxon>
        <taxon>Actinomycetota</taxon>
        <taxon>Actinomycetes</taxon>
        <taxon>Micrococcales</taxon>
        <taxon>Microbacteriaceae</taxon>
        <taxon>Microbacterium</taxon>
    </lineage>
</organism>
<evidence type="ECO:0000313" key="9">
    <source>
        <dbReference type="Proteomes" id="UP001410795"/>
    </source>
</evidence>
<feature type="transmembrane region" description="Helical" evidence="7">
    <location>
        <begin position="330"/>
        <end position="349"/>
    </location>
</feature>
<name>A0ABP7BDD6_9MICO</name>
<comment type="similarity">
    <text evidence="2">Belongs to the polysaccharide synthase family.</text>
</comment>
<reference evidence="9" key="1">
    <citation type="journal article" date="2019" name="Int. J. Syst. Evol. Microbiol.">
        <title>The Global Catalogue of Microorganisms (GCM) 10K type strain sequencing project: providing services to taxonomists for standard genome sequencing and annotation.</title>
        <authorList>
            <consortium name="The Broad Institute Genomics Platform"/>
            <consortium name="The Broad Institute Genome Sequencing Center for Infectious Disease"/>
            <person name="Wu L."/>
            <person name="Ma J."/>
        </authorList>
    </citation>
    <scope>NUCLEOTIDE SEQUENCE [LARGE SCALE GENOMIC DNA]</scope>
    <source>
        <strain evidence="9">JCM 16546</strain>
    </source>
</reference>
<feature type="transmembrane region" description="Helical" evidence="7">
    <location>
        <begin position="87"/>
        <end position="110"/>
    </location>
</feature>
<sequence>MTTDGGGPGDLRGNVARSLGWVFAERWGSRLLQLLVFAVLTRLIAAENFGLISLATSIVAVLRVMVDAGFSKSLIQLKELKPKDASTAFWTSMALAAVVYTALYFLAPVFAGWLGTPELTDVLRILGLTLPLSALSQTPAAILERTFDFKILSVRQLIAATAGALAAIPVALLGFGVWALVTQTLGVALVSVVVLWATTTWRPKFEFSLESLRRIWPIGLSIMGTELLDAIQGNMDKLVIGAVFDAEILGYYYVAQRLGTILMELVTTVISRVSLTTFSRVQDDLPRLNRIFRQLTFAAGAIGVPVFALTAVLAPQIVPTVFGPGWEASIPILWGLAGGWALAAVMYFDRTVLLARGKAKSAFWLSALQNVVGVVLIFALLPLGIAGVVISRWARVFVWPVRLWVLRRAVDLDVRRYLLQIGRAVVAIVPAAVAIALLQLTGWAQGPWAPLTFAVPLGILSLASYAALVWRVAGEENRAVLRPLVGGVIRRLRRR</sequence>
<feature type="transmembrane region" description="Helical" evidence="7">
    <location>
        <begin position="178"/>
        <end position="198"/>
    </location>
</feature>
<feature type="transmembrane region" description="Helical" evidence="7">
    <location>
        <begin position="154"/>
        <end position="172"/>
    </location>
</feature>
<dbReference type="InterPro" id="IPR050833">
    <property type="entry name" value="Poly_Biosynth_Transport"/>
</dbReference>
<feature type="transmembrane region" description="Helical" evidence="7">
    <location>
        <begin position="385"/>
        <end position="405"/>
    </location>
</feature>
<dbReference type="PANTHER" id="PTHR30250">
    <property type="entry name" value="PST FAMILY PREDICTED COLANIC ACID TRANSPORTER"/>
    <property type="match status" value="1"/>
</dbReference>
<dbReference type="PANTHER" id="PTHR30250:SF10">
    <property type="entry name" value="LIPOPOLYSACCHARIDE BIOSYNTHESIS PROTEIN WZXC"/>
    <property type="match status" value="1"/>
</dbReference>
<evidence type="ECO:0000256" key="4">
    <source>
        <dbReference type="ARBA" id="ARBA00022692"/>
    </source>
</evidence>
<keyword evidence="5 7" id="KW-1133">Transmembrane helix</keyword>
<accession>A0ABP7BDD6</accession>
<protein>
    <submittedName>
        <fullName evidence="8">Lipopolysaccharide biosynthesis protein</fullName>
    </submittedName>
</protein>
<dbReference type="Pfam" id="PF13440">
    <property type="entry name" value="Polysacc_synt_3"/>
    <property type="match status" value="1"/>
</dbReference>
<keyword evidence="4 7" id="KW-0812">Transmembrane</keyword>
<feature type="transmembrane region" description="Helical" evidence="7">
    <location>
        <begin position="417"/>
        <end position="441"/>
    </location>
</feature>
<evidence type="ECO:0000256" key="2">
    <source>
        <dbReference type="ARBA" id="ARBA00007430"/>
    </source>
</evidence>
<dbReference type="CDD" id="cd13127">
    <property type="entry name" value="MATE_tuaB_like"/>
    <property type="match status" value="1"/>
</dbReference>
<comment type="caution">
    <text evidence="8">The sequence shown here is derived from an EMBL/GenBank/DDBJ whole genome shotgun (WGS) entry which is preliminary data.</text>
</comment>
<comment type="subcellular location">
    <subcellularLocation>
        <location evidence="1">Cell membrane</location>
        <topology evidence="1">Multi-pass membrane protein</topology>
    </subcellularLocation>
</comment>
<feature type="transmembrane region" description="Helical" evidence="7">
    <location>
        <begin position="295"/>
        <end position="318"/>
    </location>
</feature>
<evidence type="ECO:0000256" key="6">
    <source>
        <dbReference type="ARBA" id="ARBA00023136"/>
    </source>
</evidence>
<keyword evidence="9" id="KW-1185">Reference proteome</keyword>
<evidence type="ECO:0000313" key="8">
    <source>
        <dbReference type="EMBL" id="GAA3655906.1"/>
    </source>
</evidence>
<evidence type="ECO:0000256" key="7">
    <source>
        <dbReference type="SAM" id="Phobius"/>
    </source>
</evidence>
<dbReference type="EMBL" id="BAAAYV010000006">
    <property type="protein sequence ID" value="GAA3655906.1"/>
    <property type="molecule type" value="Genomic_DNA"/>
</dbReference>
<feature type="transmembrane region" description="Helical" evidence="7">
    <location>
        <begin position="453"/>
        <end position="473"/>
    </location>
</feature>
<evidence type="ECO:0000256" key="1">
    <source>
        <dbReference type="ARBA" id="ARBA00004651"/>
    </source>
</evidence>
<evidence type="ECO:0000256" key="3">
    <source>
        <dbReference type="ARBA" id="ARBA00022475"/>
    </source>
</evidence>
<gene>
    <name evidence="8" type="ORF">GCM10022202_15170</name>
</gene>
<dbReference type="RefSeq" id="WP_221858851.1">
    <property type="nucleotide sequence ID" value="NZ_BAAAYV010000006.1"/>
</dbReference>
<dbReference type="Proteomes" id="UP001410795">
    <property type="component" value="Unassembled WGS sequence"/>
</dbReference>
<keyword evidence="3" id="KW-1003">Cell membrane</keyword>
<feature type="transmembrane region" description="Helical" evidence="7">
    <location>
        <begin position="361"/>
        <end position="379"/>
    </location>
</feature>
<evidence type="ECO:0000256" key="5">
    <source>
        <dbReference type="ARBA" id="ARBA00022989"/>
    </source>
</evidence>
<feature type="transmembrane region" description="Helical" evidence="7">
    <location>
        <begin position="51"/>
        <end position="75"/>
    </location>
</feature>